<dbReference type="STRING" id="1299341.SAMN05444005_10482"/>
<dbReference type="AlphaFoldDB" id="A0A1H9C8Q5"/>
<dbReference type="SUPFAM" id="SSF48452">
    <property type="entry name" value="TPR-like"/>
    <property type="match status" value="2"/>
</dbReference>
<name>A0A1H9C8Q5_9FLAO</name>
<dbReference type="Proteomes" id="UP000198648">
    <property type="component" value="Unassembled WGS sequence"/>
</dbReference>
<evidence type="ECO:0000313" key="1">
    <source>
        <dbReference type="EMBL" id="SEP97048.1"/>
    </source>
</evidence>
<gene>
    <name evidence="1" type="ORF">SAMN05444005_10482</name>
</gene>
<dbReference type="EMBL" id="FOEI01000004">
    <property type="protein sequence ID" value="SEP97048.1"/>
    <property type="molecule type" value="Genomic_DNA"/>
</dbReference>
<reference evidence="1 2" key="1">
    <citation type="submission" date="2016-10" db="EMBL/GenBank/DDBJ databases">
        <authorList>
            <person name="de Groot N.N."/>
        </authorList>
    </citation>
    <scope>NUCLEOTIDE SEQUENCE [LARGE SCALE GENOMIC DNA]</scope>
    <source>
        <strain evidence="1 2">DSM 27078</strain>
    </source>
</reference>
<organism evidence="1 2">
    <name type="scientific">Flavobacterium urocaniciphilum</name>
    <dbReference type="NCBI Taxonomy" id="1299341"/>
    <lineage>
        <taxon>Bacteria</taxon>
        <taxon>Pseudomonadati</taxon>
        <taxon>Bacteroidota</taxon>
        <taxon>Flavobacteriia</taxon>
        <taxon>Flavobacteriales</taxon>
        <taxon>Flavobacteriaceae</taxon>
        <taxon>Flavobacterium</taxon>
    </lineage>
</organism>
<dbReference type="RefSeq" id="WP_091467687.1">
    <property type="nucleotide sequence ID" value="NZ_FOEI01000004.1"/>
</dbReference>
<sequence length="753" mass="88376">MNTIFSPLYLKTSAVIISIVAIFSISGGGDYEDGYWEKQNSTFSPEVFVNDKSCEPLFFSNPVIYGYENYWVSYSNRFVGYQVDDWNTYLNNEISKEELQTIIGSDSLNNVLSKIDTAIKNDKPNSTSKRYNLDNVKVKEFFKFINLAKSLESSTNFYPEWDYKTETYSQSPKVKSTELKNIEKLYTETKDVFLKEKYWFLNLKASFYSENQNNTISFFNATAALVSKSINYYRALSYVAGVNYKQKKYALSNYQYAVVFENCPSLRNESTFNFRPQETKDFNESLKMVKNDNEKAALWALFGYYADPVEAISKIYEIDPKNKHLAYLLTRAVNAEEHNFNKTEYRKYSSNATVHDSKLDERLYKLVNDIASKKNTLTPYMWHIVTGYFETIKGNYSKATTCFNDAKNCAPESSLVQKQIKLFEIFNQVSKTKVMNTSTENELLPSLTWLYELDKKSHEYYDESIEFRNEDAKLRTSFLVVWTKSYISKLYKKQKNEVMAELFSRESNFYASEERLKKMQKYFIENKNTPWDKFAQSLYSVTLDDIYEYKGILYAYKNQIDKAIAEFKKCNKADNLYGNPFNGKIMDCIQCDHFAKQKTKYTKLAFLEKIKEIQNNIANGVDVHSGNILLGNAFYNMSYYGNARFFYDNPIIDQYGNYIDEEYDGILMSNTFAENYYQKALSTAQNDEEKAKATYLLTKIERNKFYLSDAFKPYEVDYIIFDGYKKLKQNYSNTKYYQEVIRECGYFSRYAEY</sequence>
<evidence type="ECO:0008006" key="3">
    <source>
        <dbReference type="Google" id="ProtNLM"/>
    </source>
</evidence>
<proteinExistence type="predicted"/>
<dbReference type="OrthoDB" id="605297at2"/>
<evidence type="ECO:0000313" key="2">
    <source>
        <dbReference type="Proteomes" id="UP000198648"/>
    </source>
</evidence>
<dbReference type="InterPro" id="IPR011990">
    <property type="entry name" value="TPR-like_helical_dom_sf"/>
</dbReference>
<keyword evidence="2" id="KW-1185">Reference proteome</keyword>
<accession>A0A1H9C8Q5</accession>
<protein>
    <recommendedName>
        <fullName evidence="3">Tetratricopeptide repeat-containing protein</fullName>
    </recommendedName>
</protein>